<dbReference type="InterPro" id="IPR041679">
    <property type="entry name" value="DNA2/NAM7-like_C"/>
</dbReference>
<name>A0ABU9ED67_9BACT</name>
<dbReference type="InterPro" id="IPR012337">
    <property type="entry name" value="RNaseH-like_sf"/>
</dbReference>
<evidence type="ECO:0000256" key="3">
    <source>
        <dbReference type="ARBA" id="ARBA00022806"/>
    </source>
</evidence>
<organism evidence="7 8">
    <name type="scientific">Gaopeijia maritima</name>
    <dbReference type="NCBI Taxonomy" id="3119007"/>
    <lineage>
        <taxon>Bacteria</taxon>
        <taxon>Pseudomonadati</taxon>
        <taxon>Gemmatimonadota</taxon>
        <taxon>Longimicrobiia</taxon>
        <taxon>Gaopeijiales</taxon>
        <taxon>Gaopeijiaceae</taxon>
        <taxon>Gaopeijia</taxon>
    </lineage>
</organism>
<evidence type="ECO:0000313" key="7">
    <source>
        <dbReference type="EMBL" id="MEK9502695.1"/>
    </source>
</evidence>
<gene>
    <name evidence="7" type="ORF">WI372_16995</name>
</gene>
<dbReference type="InterPro" id="IPR038720">
    <property type="entry name" value="YprB_RNase_H-like_dom"/>
</dbReference>
<feature type="domain" description="YprB ribonuclease H-like" evidence="6">
    <location>
        <begin position="337"/>
        <end position="522"/>
    </location>
</feature>
<keyword evidence="1" id="KW-0547">Nucleotide-binding</keyword>
<dbReference type="InterPro" id="IPR019993">
    <property type="entry name" value="RecB_nuclease_TM0106_put"/>
</dbReference>
<dbReference type="Pfam" id="PF13604">
    <property type="entry name" value="AAA_30"/>
    <property type="match status" value="1"/>
</dbReference>
<dbReference type="Gene3D" id="3.40.50.300">
    <property type="entry name" value="P-loop containing nucleotide triphosphate hydrolases"/>
    <property type="match status" value="2"/>
</dbReference>
<dbReference type="SUPFAM" id="SSF53098">
    <property type="entry name" value="Ribonuclease H-like"/>
    <property type="match status" value="1"/>
</dbReference>
<dbReference type="InterPro" id="IPR047187">
    <property type="entry name" value="SF1_C_Upf1"/>
</dbReference>
<dbReference type="NCBIfam" id="TIGR03491">
    <property type="entry name" value="TM0106 family RecB-like putative nuclease"/>
    <property type="match status" value="1"/>
</dbReference>
<dbReference type="SUPFAM" id="SSF52540">
    <property type="entry name" value="P-loop containing nucleoside triphosphate hydrolases"/>
    <property type="match status" value="1"/>
</dbReference>
<keyword evidence="8" id="KW-1185">Reference proteome</keyword>
<dbReference type="PANTHER" id="PTHR43788:SF8">
    <property type="entry name" value="DNA-BINDING PROTEIN SMUBP-2"/>
    <property type="match status" value="1"/>
</dbReference>
<keyword evidence="3" id="KW-0347">Helicase</keyword>
<proteinExistence type="predicted"/>
<keyword evidence="4" id="KW-0067">ATP-binding</keyword>
<dbReference type="CDD" id="cd17934">
    <property type="entry name" value="DEXXQc_Upf1-like"/>
    <property type="match status" value="1"/>
</dbReference>
<dbReference type="CDD" id="cd18808">
    <property type="entry name" value="SF1_C_Upf1"/>
    <property type="match status" value="1"/>
</dbReference>
<feature type="domain" description="DNA2/NAM7 helicase-like C-terminal" evidence="5">
    <location>
        <begin position="947"/>
        <end position="1146"/>
    </location>
</feature>
<evidence type="ECO:0000259" key="5">
    <source>
        <dbReference type="Pfam" id="PF13087"/>
    </source>
</evidence>
<protein>
    <submittedName>
        <fullName evidence="7">TM0106 family RecB-like putative nuclease</fullName>
    </submittedName>
</protein>
<dbReference type="Pfam" id="PF13482">
    <property type="entry name" value="RNase_H_2"/>
    <property type="match status" value="1"/>
</dbReference>
<evidence type="ECO:0000256" key="1">
    <source>
        <dbReference type="ARBA" id="ARBA00022741"/>
    </source>
</evidence>
<evidence type="ECO:0000256" key="2">
    <source>
        <dbReference type="ARBA" id="ARBA00022801"/>
    </source>
</evidence>
<dbReference type="InterPro" id="IPR027417">
    <property type="entry name" value="P-loop_NTPase"/>
</dbReference>
<dbReference type="Proteomes" id="UP001484239">
    <property type="component" value="Unassembled WGS sequence"/>
</dbReference>
<accession>A0ABU9ED67</accession>
<dbReference type="InterPro" id="IPR050534">
    <property type="entry name" value="Coronavir_polyprotein_1ab"/>
</dbReference>
<evidence type="ECO:0000256" key="4">
    <source>
        <dbReference type="ARBA" id="ARBA00022840"/>
    </source>
</evidence>
<dbReference type="EMBL" id="JBBHLI010000014">
    <property type="protein sequence ID" value="MEK9502695.1"/>
    <property type="molecule type" value="Genomic_DNA"/>
</dbReference>
<keyword evidence="2" id="KW-0378">Hydrolase</keyword>
<dbReference type="RefSeq" id="WP_405283583.1">
    <property type="nucleotide sequence ID" value="NZ_CP144380.1"/>
</dbReference>
<evidence type="ECO:0000259" key="6">
    <source>
        <dbReference type="Pfam" id="PF13482"/>
    </source>
</evidence>
<reference evidence="7 8" key="1">
    <citation type="submission" date="2024-02" db="EMBL/GenBank/DDBJ databases">
        <title>A novel Gemmatimonadota bacterium.</title>
        <authorList>
            <person name="Du Z.-J."/>
            <person name="Ye Y.-Q."/>
        </authorList>
    </citation>
    <scope>NUCLEOTIDE SEQUENCE [LARGE SCALE GENOMIC DNA]</scope>
    <source>
        <strain evidence="7 8">DH-20</strain>
    </source>
</reference>
<evidence type="ECO:0000313" key="8">
    <source>
        <dbReference type="Proteomes" id="UP001484239"/>
    </source>
</evidence>
<dbReference type="Pfam" id="PF13087">
    <property type="entry name" value="AAA_12"/>
    <property type="match status" value="1"/>
</dbReference>
<dbReference type="PANTHER" id="PTHR43788">
    <property type="entry name" value="DNA2/NAM7 HELICASE FAMILY MEMBER"/>
    <property type="match status" value="1"/>
</dbReference>
<comment type="caution">
    <text evidence="7">The sequence shown here is derived from an EMBL/GenBank/DDBJ whole genome shotgun (WGS) entry which is preliminary data.</text>
</comment>
<sequence>MRLDDDRLRFSPTDLANYSACAHRTLLDGLRAHGRASVPKFEDPLLALLQERGLQHEADYLAELEARGRSVVRFSALRPEEHDREGYRRRAAETRAAMERGVEVIHQGTFYDGRWLGLVDFLLKVERPSDLGDWSYEVLDAKLSREAKATAIVQCCVYSDLLAEVQGVYPERLHLRLGGPRPRVESFRTAHFGAWHRALKGRFDALLGDDSAALEGDIAVAPEPVDHCRVCDWRSRCAQERVEVDHLSLVAGILRQQRAALHDAGIHTLKALGELDPAVEVAGIPAVTLSALHRQARLQLEGRRGEPVYELLDPSSDEAGRPLGLAGLPEPSPHDWFFDLESASMAGAEGDGLEYLWGVTDADDAFDAEWAFDSDRERDALRRFLTRALAHVNAHPDAHIYHFGHKEPTTLKRLVGRYGVGTDELDILLQRGSLVDLHRVVKQGVVASVTSYSLKAMEEVVGFERDVPLVEANRRRAAVEAGLAMGSRTVLQAGEEWDAALETVRLYNRDDCISTRVLRDWLEERRAELEEAHGTLARPEPKTERELTEEQQAEADEVTRLMTALLEGVSEDRDDRDDDQQLRWLMAHLLEWHRREDKTMWWDYFRMMDMPPEELISDSKPLGGLEYEGVVGKVKQSVLYRFRYPEQEHRIKPGKRAEDPASAAEEKTRGWNVHAIDESTRTVDLSVATRTAGEEEVSRVRALVPFEYFGGAEQRARLRKSAALLEEAESALAAWSPASVALLRAAPPTFDASISLATLRAEHDTLSVAVQAALALDGSVLPLQGPPGTGKTYTGARMIRALIRAGKRVGVVANSHKVVTNLVSAVCKADESDAPTPFVALQRSDDPCTDPRVHKVASGQVATLLDDGITDDDGTVHPVSLVAGTAWLWCREEMEGAVDVLFIDEAGQFSLANALAVAPAARSLVLLGDPQQLPQPQKGTHPPGTEVSVLEQLADADGIVTPDRGLFLEQTWRMRPEITAYTSELFYEGRLTARDHLAAQRLSRSAGETLHGLYYRWVDHEGNSRESVEEAREVVAVYRTLLDGDSLVTLPNEESRPLALDDLIVVAPYNAHVDRIRAELADAGFPGARVGTVDKFQGQEAAVAIYAMASSSAEDAPRGLAFLYAGNRLNVATSRARCATVIVASSRILDGTVRTPAQIRLLNAFQRYAERARPLPFTSAVEASLPAPT</sequence>